<gene>
    <name evidence="2" type="ORF">BRAA03T15339Z</name>
</gene>
<reference evidence="2" key="1">
    <citation type="submission" date="2018-11" db="EMBL/GenBank/DDBJ databases">
        <authorList>
            <consortium name="Genoscope - CEA"/>
            <person name="William W."/>
        </authorList>
    </citation>
    <scope>NUCLEOTIDE SEQUENCE</scope>
</reference>
<accession>A0A3P6AIT7</accession>
<keyword evidence="1" id="KW-0812">Transmembrane</keyword>
<organism evidence="2">
    <name type="scientific">Brassica campestris</name>
    <name type="common">Field mustard</name>
    <dbReference type="NCBI Taxonomy" id="3711"/>
    <lineage>
        <taxon>Eukaryota</taxon>
        <taxon>Viridiplantae</taxon>
        <taxon>Streptophyta</taxon>
        <taxon>Embryophyta</taxon>
        <taxon>Tracheophyta</taxon>
        <taxon>Spermatophyta</taxon>
        <taxon>Magnoliopsida</taxon>
        <taxon>eudicotyledons</taxon>
        <taxon>Gunneridae</taxon>
        <taxon>Pentapetalae</taxon>
        <taxon>rosids</taxon>
        <taxon>malvids</taxon>
        <taxon>Brassicales</taxon>
        <taxon>Brassicaceae</taxon>
        <taxon>Brassiceae</taxon>
        <taxon>Brassica</taxon>
    </lineage>
</organism>
<dbReference type="EMBL" id="LR031572">
    <property type="protein sequence ID" value="VDC84121.1"/>
    <property type="molecule type" value="Genomic_DNA"/>
</dbReference>
<keyword evidence="1" id="KW-0472">Membrane</keyword>
<evidence type="ECO:0000256" key="1">
    <source>
        <dbReference type="SAM" id="Phobius"/>
    </source>
</evidence>
<protein>
    <submittedName>
        <fullName evidence="2">Uncharacterized protein</fullName>
    </submittedName>
</protein>
<feature type="transmembrane region" description="Helical" evidence="1">
    <location>
        <begin position="47"/>
        <end position="70"/>
    </location>
</feature>
<proteinExistence type="predicted"/>
<name>A0A3P6AIT7_BRACM</name>
<sequence length="76" mass="9028">MSSFKSAFIVLLIFTGNFKFLFGEAKRMLQEEKSLCWYWIIKFPSWWLNFVRMVAIPYVLLPLVAVYAIGHQNHKL</sequence>
<dbReference type="AlphaFoldDB" id="A0A3P6AIT7"/>
<evidence type="ECO:0000313" key="2">
    <source>
        <dbReference type="EMBL" id="VDC84121.1"/>
    </source>
</evidence>
<keyword evidence="1" id="KW-1133">Transmembrane helix</keyword>